<evidence type="ECO:0000313" key="3">
    <source>
        <dbReference type="EMBL" id="AKV78117.1"/>
    </source>
</evidence>
<evidence type="ECO:0000313" key="5">
    <source>
        <dbReference type="EMBL" id="AKV82610.1"/>
    </source>
</evidence>
<reference evidence="5 6" key="2">
    <citation type="submission" date="2015-07" db="EMBL/GenBank/DDBJ databases">
        <title>Physiological, transcriptional responses and genome re-sequencing of acid resistant extremely thermoacidophilic Metallosphaera sedula SARC-M1.</title>
        <authorList>
            <person name="Ai C."/>
            <person name="McCarthy S."/>
            <person name="Eckrich V."/>
            <person name="Rudrappa D."/>
            <person name="Qiu G."/>
            <person name="Blum P."/>
        </authorList>
    </citation>
    <scope>NUCLEOTIDE SEQUENCE [LARGE SCALE GENOMIC DNA]</scope>
    <source>
        <strain evidence="5 6">SARC-M1</strain>
    </source>
</reference>
<dbReference type="PANTHER" id="PTHR34704">
    <property type="entry name" value="ATPASE"/>
    <property type="match status" value="1"/>
</dbReference>
<dbReference type="Proteomes" id="UP000061362">
    <property type="component" value="Chromosome"/>
</dbReference>
<evidence type="ECO:0000313" key="2">
    <source>
        <dbReference type="EMBL" id="AKV75867.1"/>
    </source>
</evidence>
<name>A0A0K1STH3_9CREN</name>
<dbReference type="Proteomes" id="UP000062475">
    <property type="component" value="Chromosome"/>
</dbReference>
<dbReference type="EMBL" id="CP012172">
    <property type="protein sequence ID" value="AKV73627.1"/>
    <property type="molecule type" value="Genomic_DNA"/>
</dbReference>
<proteinExistence type="predicted"/>
<sequence>MTMEIQRREQRDVMSLRDWTLIFGRRKVGKSFLIRKYLKHDLYFTVTRDLQAFFLDGEIRPLQDALKELSETLRRDGTAVVNEFQRMPERYWEMFGPLSQNGKLVLVGSSFRISRRVFDSKSPLLGLVIPYRMGLIHYAETLHAVRNPLLAVLYKDPWVISFLRDVKDLQERGYQLYMVTKGLVGEVFEEEERQLTTLYEAILMSLAEGEWNTSIIAGSLAGKGIDITASSVSGYLDVLAGLGLVDKVEIFGARRRARWYYRLSSPVLSLMFYAEAKYNVSVTERVGELPLGREVQFAIGELLAEKHGGVMAYSPYEDIDVVILKDGKPVIGYEVKVGEIDRREAERAISRIRSSGIPRVGLVSLRDKPKFEVEESLGPEELIKVADEIYRRVLGQ</sequence>
<evidence type="ECO:0000313" key="7">
    <source>
        <dbReference type="Proteomes" id="UP000061362"/>
    </source>
</evidence>
<dbReference type="EMBL" id="CP012176">
    <property type="protein sequence ID" value="AKV82610.1"/>
    <property type="molecule type" value="Genomic_DNA"/>
</dbReference>
<dbReference type="EMBL" id="CP012174">
    <property type="protein sequence ID" value="AKV78117.1"/>
    <property type="molecule type" value="Genomic_DNA"/>
</dbReference>
<evidence type="ECO:0000313" key="9">
    <source>
        <dbReference type="Proteomes" id="UP000062475"/>
    </source>
</evidence>
<gene>
    <name evidence="1" type="ORF">MsedA_0508</name>
    <name evidence="2" type="ORF">MsedB_0508</name>
    <name evidence="3" type="ORF">MsedC_0507</name>
    <name evidence="4" type="ORF">MsedD_0508</name>
    <name evidence="5" type="ORF">MsedE_0508</name>
</gene>
<dbReference type="Proteomes" id="UP000068832">
    <property type="component" value="Chromosome"/>
</dbReference>
<reference evidence="7 8" key="1">
    <citation type="journal article" date="2015" name="Genome Announc.">
        <title>Complete Genome Sequences of Evolved Arsenate-Resistant Metallosphaera sedula Strains.</title>
        <authorList>
            <person name="Ai C."/>
            <person name="McCarthy S."/>
            <person name="Schackwitz W."/>
            <person name="Martin J."/>
            <person name="Lipzen A."/>
            <person name="Blum P."/>
        </authorList>
    </citation>
    <scope>NUCLEOTIDE SEQUENCE [LARGE SCALE GENOMIC DNA]</scope>
    <source>
        <strain evidence="3 8">ARS120-1</strain>
        <strain evidence="4 7">ARS120-2</strain>
        <strain evidence="1 10">ARS50-1</strain>
        <strain evidence="2 9">ARS50-2</strain>
    </source>
</reference>
<organism evidence="3 8">
    <name type="scientific">Metallosphaera sedula</name>
    <dbReference type="NCBI Taxonomy" id="43687"/>
    <lineage>
        <taxon>Archaea</taxon>
        <taxon>Thermoproteota</taxon>
        <taxon>Thermoprotei</taxon>
        <taxon>Sulfolobales</taxon>
        <taxon>Sulfolobaceae</taxon>
        <taxon>Metallosphaera</taxon>
    </lineage>
</organism>
<dbReference type="EMBL" id="CP012173">
    <property type="protein sequence ID" value="AKV75867.1"/>
    <property type="molecule type" value="Genomic_DNA"/>
</dbReference>
<dbReference type="PATRIC" id="fig|43687.5.peg.510"/>
<evidence type="ECO:0000313" key="10">
    <source>
        <dbReference type="Proteomes" id="UP000068832"/>
    </source>
</evidence>
<dbReference type="InterPro" id="IPR036390">
    <property type="entry name" value="WH_DNA-bd_sf"/>
</dbReference>
<dbReference type="AlphaFoldDB" id="A0A0K1STH3"/>
<dbReference type="SUPFAM" id="SSF52540">
    <property type="entry name" value="P-loop containing nucleoside triphosphate hydrolases"/>
    <property type="match status" value="1"/>
</dbReference>
<dbReference type="Proteomes" id="UP000056255">
    <property type="component" value="Chromosome"/>
</dbReference>
<dbReference type="InterPro" id="IPR027417">
    <property type="entry name" value="P-loop_NTPase"/>
</dbReference>
<evidence type="ECO:0000313" key="1">
    <source>
        <dbReference type="EMBL" id="AKV73627.1"/>
    </source>
</evidence>
<evidence type="ECO:0000313" key="6">
    <source>
        <dbReference type="Proteomes" id="UP000056255"/>
    </source>
</evidence>
<evidence type="ECO:0000313" key="8">
    <source>
        <dbReference type="Proteomes" id="UP000062398"/>
    </source>
</evidence>
<dbReference type="SUPFAM" id="SSF46785">
    <property type="entry name" value="Winged helix' DNA-binding domain"/>
    <property type="match status" value="1"/>
</dbReference>
<evidence type="ECO:0000313" key="4">
    <source>
        <dbReference type="EMBL" id="AKV80362.1"/>
    </source>
</evidence>
<protein>
    <submittedName>
        <fullName evidence="3">ATPase</fullName>
    </submittedName>
</protein>
<dbReference type="Proteomes" id="UP000062398">
    <property type="component" value="Chromosome"/>
</dbReference>
<accession>A0A0K1STH3</accession>
<dbReference type="PANTHER" id="PTHR34704:SF1">
    <property type="entry name" value="ATPASE"/>
    <property type="match status" value="1"/>
</dbReference>
<dbReference type="EMBL" id="CP012175">
    <property type="protein sequence ID" value="AKV80362.1"/>
    <property type="molecule type" value="Genomic_DNA"/>
</dbReference>